<keyword evidence="5" id="KW-0805">Transcription regulation</keyword>
<keyword evidence="6" id="KW-0804">Transcription</keyword>
<dbReference type="Pfam" id="PF04316">
    <property type="entry name" value="FlgM"/>
    <property type="match status" value="1"/>
</dbReference>
<comment type="function">
    <text evidence="7">Responsible for the coupling of flagellin expression to flagellar assembly by preventing expression of the flagellin genes when a component of the middle class of proteins is defective. It negatively regulates flagellar genes by inhibiting the activity of FliA by directly binding to FliA.</text>
</comment>
<evidence type="ECO:0000313" key="12">
    <source>
        <dbReference type="Proteomes" id="UP001285263"/>
    </source>
</evidence>
<dbReference type="RefSeq" id="WP_320426319.1">
    <property type="nucleotide sequence ID" value="NZ_JAXCLA010000010.1"/>
</dbReference>
<evidence type="ECO:0000256" key="6">
    <source>
        <dbReference type="ARBA" id="ARBA00023163"/>
    </source>
</evidence>
<accession>A0ABU5DT56</accession>
<name>A0ABU5DT56_9BURK</name>
<dbReference type="InterPro" id="IPR035890">
    <property type="entry name" value="Anti-sigma-28_factor_FlgM_sf"/>
</dbReference>
<proteinExistence type="inferred from homology"/>
<keyword evidence="11" id="KW-0966">Cell projection</keyword>
<evidence type="ECO:0000256" key="4">
    <source>
        <dbReference type="ARBA" id="ARBA00022795"/>
    </source>
</evidence>
<dbReference type="EMBL" id="JAXCLA010000010">
    <property type="protein sequence ID" value="MDY0748347.1"/>
    <property type="molecule type" value="Genomic_DNA"/>
</dbReference>
<comment type="similarity">
    <text evidence="1">Belongs to the FlgM family.</text>
</comment>
<keyword evidence="3" id="KW-0678">Repressor</keyword>
<keyword evidence="4" id="KW-1005">Bacterial flagellum biogenesis</keyword>
<protein>
    <recommendedName>
        <fullName evidence="2">Negative regulator of flagellin synthesis</fullName>
    </recommendedName>
    <alternativeName>
        <fullName evidence="8">Anti-sigma-28 factor</fullName>
    </alternativeName>
</protein>
<keyword evidence="11" id="KW-0282">Flagellum</keyword>
<organism evidence="11 12">
    <name type="scientific">Roseateles agri</name>
    <dbReference type="NCBI Taxonomy" id="3098619"/>
    <lineage>
        <taxon>Bacteria</taxon>
        <taxon>Pseudomonadati</taxon>
        <taxon>Pseudomonadota</taxon>
        <taxon>Betaproteobacteria</taxon>
        <taxon>Burkholderiales</taxon>
        <taxon>Sphaerotilaceae</taxon>
        <taxon>Roseateles</taxon>
    </lineage>
</organism>
<keyword evidence="12" id="KW-1185">Reference proteome</keyword>
<dbReference type="Proteomes" id="UP001285263">
    <property type="component" value="Unassembled WGS sequence"/>
</dbReference>
<gene>
    <name evidence="11" type="primary">flgM</name>
    <name evidence="11" type="ORF">SNE35_27865</name>
</gene>
<evidence type="ECO:0000256" key="2">
    <source>
        <dbReference type="ARBA" id="ARBA00017823"/>
    </source>
</evidence>
<feature type="region of interest" description="Disordered" evidence="9">
    <location>
        <begin position="1"/>
        <end position="50"/>
    </location>
</feature>
<evidence type="ECO:0000259" key="10">
    <source>
        <dbReference type="Pfam" id="PF04316"/>
    </source>
</evidence>
<comment type="caution">
    <text evidence="11">The sequence shown here is derived from an EMBL/GenBank/DDBJ whole genome shotgun (WGS) entry which is preliminary data.</text>
</comment>
<evidence type="ECO:0000256" key="9">
    <source>
        <dbReference type="SAM" id="MobiDB-lite"/>
    </source>
</evidence>
<dbReference type="InterPro" id="IPR007412">
    <property type="entry name" value="FlgM"/>
</dbReference>
<feature type="compositionally biased region" description="Low complexity" evidence="9">
    <location>
        <begin position="18"/>
        <end position="47"/>
    </location>
</feature>
<dbReference type="InterPro" id="IPR031316">
    <property type="entry name" value="FlgM_C"/>
</dbReference>
<feature type="domain" description="Anti-sigma-28 factor FlgM C-terminal" evidence="10">
    <location>
        <begin position="48"/>
        <end position="96"/>
    </location>
</feature>
<evidence type="ECO:0000256" key="5">
    <source>
        <dbReference type="ARBA" id="ARBA00023015"/>
    </source>
</evidence>
<evidence type="ECO:0000256" key="1">
    <source>
        <dbReference type="ARBA" id="ARBA00005322"/>
    </source>
</evidence>
<sequence>MKIGTSHESAAAAVNAEKPASAKAGRSAGATGATATASTPAEPEASAQLELSPTATSLMAASDDGSFDAAKVARISQAIADGKFTINADAIAGKMISNAQELLSRGNSSH</sequence>
<reference evidence="11 12" key="1">
    <citation type="submission" date="2023-11" db="EMBL/GenBank/DDBJ databases">
        <title>Paucibacter sp. nov., isolated from fresh soil in Korea.</title>
        <authorList>
            <person name="Le N.T.T."/>
        </authorList>
    </citation>
    <scope>NUCLEOTIDE SEQUENCE [LARGE SCALE GENOMIC DNA]</scope>
    <source>
        <strain evidence="11 12">R3-3</strain>
    </source>
</reference>
<evidence type="ECO:0000256" key="3">
    <source>
        <dbReference type="ARBA" id="ARBA00022491"/>
    </source>
</evidence>
<evidence type="ECO:0000313" key="11">
    <source>
        <dbReference type="EMBL" id="MDY0748347.1"/>
    </source>
</evidence>
<dbReference type="NCBIfam" id="TIGR03824">
    <property type="entry name" value="FlgM_jcvi"/>
    <property type="match status" value="1"/>
</dbReference>
<keyword evidence="11" id="KW-0969">Cilium</keyword>
<evidence type="ECO:0000256" key="8">
    <source>
        <dbReference type="ARBA" id="ARBA00030117"/>
    </source>
</evidence>
<dbReference type="SUPFAM" id="SSF101498">
    <property type="entry name" value="Anti-sigma factor FlgM"/>
    <property type="match status" value="1"/>
</dbReference>
<evidence type="ECO:0000256" key="7">
    <source>
        <dbReference type="ARBA" id="ARBA00024739"/>
    </source>
</evidence>